<feature type="transmembrane region" description="Helical" evidence="1">
    <location>
        <begin position="12"/>
        <end position="36"/>
    </location>
</feature>
<gene>
    <name evidence="2" type="ORF">MERR_LOCUS16292</name>
</gene>
<keyword evidence="3" id="KW-1185">Reference proteome</keyword>
<dbReference type="AlphaFoldDB" id="A0A6D2IU38"/>
<keyword evidence="1" id="KW-0812">Transmembrane</keyword>
<name>A0A6D2IU38_9BRAS</name>
<evidence type="ECO:0000313" key="2">
    <source>
        <dbReference type="EMBL" id="CAA7029057.1"/>
    </source>
</evidence>
<keyword evidence="1" id="KW-0472">Membrane</keyword>
<sequence>MTVTETDFGNLLWIISIVGGNVGNVFSGFILPFNLINPVCSLLCMTRSSPGLLQPLLESMEAFSDLDTFYVKSSNMGKGEDSSRCSSAPANIHIEVL</sequence>
<organism evidence="2 3">
    <name type="scientific">Microthlaspi erraticum</name>
    <dbReference type="NCBI Taxonomy" id="1685480"/>
    <lineage>
        <taxon>Eukaryota</taxon>
        <taxon>Viridiplantae</taxon>
        <taxon>Streptophyta</taxon>
        <taxon>Embryophyta</taxon>
        <taxon>Tracheophyta</taxon>
        <taxon>Spermatophyta</taxon>
        <taxon>Magnoliopsida</taxon>
        <taxon>eudicotyledons</taxon>
        <taxon>Gunneridae</taxon>
        <taxon>Pentapetalae</taxon>
        <taxon>rosids</taxon>
        <taxon>malvids</taxon>
        <taxon>Brassicales</taxon>
        <taxon>Brassicaceae</taxon>
        <taxon>Coluteocarpeae</taxon>
        <taxon>Microthlaspi</taxon>
    </lineage>
</organism>
<proteinExistence type="predicted"/>
<keyword evidence="1" id="KW-1133">Transmembrane helix</keyword>
<reference evidence="2" key="1">
    <citation type="submission" date="2020-01" db="EMBL/GenBank/DDBJ databases">
        <authorList>
            <person name="Mishra B."/>
        </authorList>
    </citation>
    <scope>NUCLEOTIDE SEQUENCE [LARGE SCALE GENOMIC DNA]</scope>
</reference>
<dbReference type="EMBL" id="CACVBM020001075">
    <property type="protein sequence ID" value="CAA7029057.1"/>
    <property type="molecule type" value="Genomic_DNA"/>
</dbReference>
<evidence type="ECO:0000256" key="1">
    <source>
        <dbReference type="SAM" id="Phobius"/>
    </source>
</evidence>
<accession>A0A6D2IU38</accession>
<evidence type="ECO:0000313" key="3">
    <source>
        <dbReference type="Proteomes" id="UP000467841"/>
    </source>
</evidence>
<dbReference type="Proteomes" id="UP000467841">
    <property type="component" value="Unassembled WGS sequence"/>
</dbReference>
<protein>
    <submittedName>
        <fullName evidence="2">Uncharacterized protein</fullName>
    </submittedName>
</protein>
<comment type="caution">
    <text evidence="2">The sequence shown here is derived from an EMBL/GenBank/DDBJ whole genome shotgun (WGS) entry which is preliminary data.</text>
</comment>